<dbReference type="GO" id="GO:0005509">
    <property type="term" value="F:calcium ion binding"/>
    <property type="evidence" value="ECO:0007669"/>
    <property type="project" value="InterPro"/>
</dbReference>
<dbReference type="SMART" id="SM00181">
    <property type="entry name" value="EGF"/>
    <property type="match status" value="12"/>
</dbReference>
<evidence type="ECO:0000259" key="9">
    <source>
        <dbReference type="PROSITE" id="PS50026"/>
    </source>
</evidence>
<accession>A0A5C6X747</accession>
<dbReference type="PANTHER" id="PTHR24040:SF16">
    <property type="entry name" value="FIBRILLIN-2-LIKE PROTEIN"/>
    <property type="match status" value="1"/>
</dbReference>
<feature type="domain" description="EGF-like" evidence="9">
    <location>
        <begin position="534"/>
        <end position="573"/>
    </location>
</feature>
<evidence type="ECO:0000259" key="10">
    <source>
        <dbReference type="PROSITE" id="PS51220"/>
    </source>
</evidence>
<reference evidence="11 12" key="1">
    <citation type="submission" date="2019-08" db="EMBL/GenBank/DDBJ databases">
        <title>Bradymonadales sp. TMQ4.</title>
        <authorList>
            <person name="Liang Q."/>
        </authorList>
    </citation>
    <scope>NUCLEOTIDE SEQUENCE [LARGE SCALE GENOMIC DNA]</scope>
    <source>
        <strain evidence="11 12">TMQ4</strain>
    </source>
</reference>
<feature type="domain" description="EGF-like" evidence="9">
    <location>
        <begin position="654"/>
        <end position="693"/>
    </location>
</feature>
<feature type="domain" description="EGF-like" evidence="9">
    <location>
        <begin position="493"/>
        <end position="531"/>
    </location>
</feature>
<dbReference type="PROSITE" id="PS50026">
    <property type="entry name" value="EGF_3"/>
    <property type="match status" value="12"/>
</dbReference>
<dbReference type="CDD" id="cd00054">
    <property type="entry name" value="EGF_CA"/>
    <property type="match status" value="11"/>
</dbReference>
<feature type="domain" description="EGF-like" evidence="9">
    <location>
        <begin position="614"/>
        <end position="653"/>
    </location>
</feature>
<dbReference type="Pfam" id="PF07645">
    <property type="entry name" value="EGF_CA"/>
    <property type="match status" value="11"/>
</dbReference>
<feature type="chain" id="PRO_5023026884" description="Nidogen" evidence="8">
    <location>
        <begin position="22"/>
        <end position="1299"/>
    </location>
</feature>
<feature type="domain" description="EGF-like" evidence="9">
    <location>
        <begin position="413"/>
        <end position="452"/>
    </location>
</feature>
<dbReference type="OrthoDB" id="5514547at2"/>
<dbReference type="RefSeq" id="WP_146981315.1">
    <property type="nucleotide sequence ID" value="NZ_VOSM01000004.1"/>
</dbReference>
<dbReference type="FunFam" id="2.10.25.10:FF:000005">
    <property type="entry name" value="Fibrillin 2"/>
    <property type="match status" value="3"/>
</dbReference>
<dbReference type="PROSITE" id="PS51220">
    <property type="entry name" value="NIDO"/>
    <property type="match status" value="1"/>
</dbReference>
<feature type="domain" description="EGF-like" evidence="9">
    <location>
        <begin position="574"/>
        <end position="613"/>
    </location>
</feature>
<sequence>MKFRQLAAGLGAAALTSTLFAAPALASAPMLECPGGGYGASLLSSVTGDLDDGSIAISISEVFPSGMNVLGVLFTDAWVNINGNITFDNRQSAFTPDAIPGLTQPTIAPYFADVDMRSSQGDIYFCSDPANQRVLITWENVGYYNRRTDKLNSFQIVLRNTVGQCEGADTYDVQFRYNRLEWTTGDASGGSGGLGGTPAVGGIDAGDTDNAVSVPGSGTAAMLDLVNLSNTGTPGIFEFQVAEGQLPTCGDGSVDVCEECDGGPGCTPLCTFSVCGDGYLDAATEQCDGDQFVGGTPSCPAGYTGTPLCNNDPNNAQGDGTCTVSAVPGGCVDIDECAQTPGICGAGQCNDIDGSYECACDSGYEFDGTTCVDIDECTENPAICGEGQCSDSEGFYSCACDAGFEFDGTTCVNVDECAEDVVICGPGQCLDNVGAYDCVCDAGFEFDGTTCVNINECVETPDICGEGQCSDTSGSYDCACDAGYTFDGTTCVDVNECVETPGICGEGGTCSNSTGSYVCSCAAGYELVDGACADINECVEDASICGPGTCSNTGGSYACACEAGYAFDGTSCVDIDECVETPGICGPGQCNDADGSYSCSCEEGYAFDGTSCVNVDECTETPGICGPGQCSDADGSYSCSCEEGYAFDGTSCVNVDECTETPGICGPGQCSDADGSYSCSCEEGYAFDGASCVNVDECTETPGVCGPGQCSDADGSYSCSCEEGYEFDGTSCVNVDECTETPGICGPGQCSDADGSYSCACEEGYEFDGESCVNVDECALDTDTCHAQASCADTDGSFSCTCLPGFVGDGELCTAQLTIIEPLDESVTSENAPTLSGVGEPGAEVTISIDGDEVATVTVDSNGDWSVTLDEPLEDGQYEIVADDGRSDDTIIVVIDTVAPVLTVDSPEQDVRYIESPERVEGQAEPGDVIEIIINDEIVGTTVADESGAYSFEFDAPLDEGVYELRVTATDEAGNMSEEVVDFSVDSTDGVQIDAPAEGDRVRTSTPTLSGSAEPGATVTILVDGEEVGETVADDLGQWSYQLEEALEDGEFSLGASVESPSGVREDRVEVTIDTSTTAVIIDAPVDGALTNEASPEISGSAAPGATIAIIIDGDEVAEVEADANGQWSYTPDGALDEGQHVIEVVAEDAGIRTEAEVAIEVDLSAPELTVDSPTEGQVLYEDERTISGSAEPGAVIEVELDGEVIDTVVVGEDGQWSVSLPEDVEPGEHTIEVSARDEAGNVTTEERGINVAEALKMYGGGGLALGSSCATVPGQGQGDVPLWLLAAAGVMVLRRRRR</sequence>
<evidence type="ECO:0000313" key="11">
    <source>
        <dbReference type="EMBL" id="TXD37104.1"/>
    </source>
</evidence>
<dbReference type="Pfam" id="PF19077">
    <property type="entry name" value="Big_13"/>
    <property type="match status" value="3"/>
</dbReference>
<dbReference type="FunFam" id="2.10.25.10:FF:000002">
    <property type="entry name" value="Latent-transforming growth factor beta-binding protein 3"/>
    <property type="match status" value="2"/>
</dbReference>
<keyword evidence="5" id="KW-0677">Repeat</keyword>
<dbReference type="InterPro" id="IPR049883">
    <property type="entry name" value="NOTCH1_EGF-like"/>
</dbReference>
<dbReference type="InterPro" id="IPR013783">
    <property type="entry name" value="Ig-like_fold"/>
</dbReference>
<evidence type="ECO:0000256" key="5">
    <source>
        <dbReference type="ARBA" id="ARBA00022737"/>
    </source>
</evidence>
<keyword evidence="6" id="KW-1015">Disulfide bond</keyword>
<name>A0A5C6X747_9DELT</name>
<feature type="domain" description="EGF-like" evidence="9">
    <location>
        <begin position="734"/>
        <end position="773"/>
    </location>
</feature>
<evidence type="ECO:0000256" key="6">
    <source>
        <dbReference type="ARBA" id="ARBA00023157"/>
    </source>
</evidence>
<feature type="domain" description="EGF-like" evidence="9">
    <location>
        <begin position="774"/>
        <end position="814"/>
    </location>
</feature>
<dbReference type="GO" id="GO:0007160">
    <property type="term" value="P:cell-matrix adhesion"/>
    <property type="evidence" value="ECO:0007669"/>
    <property type="project" value="InterPro"/>
</dbReference>
<dbReference type="InterPro" id="IPR003886">
    <property type="entry name" value="NIDO_dom"/>
</dbReference>
<dbReference type="PROSITE" id="PS01187">
    <property type="entry name" value="EGF_CA"/>
    <property type="match status" value="4"/>
</dbReference>
<feature type="domain" description="EGF-like" evidence="9">
    <location>
        <begin position="333"/>
        <end position="372"/>
    </location>
</feature>
<keyword evidence="3" id="KW-0245">EGF-like domain</keyword>
<feature type="domain" description="EGF-like" evidence="9">
    <location>
        <begin position="453"/>
        <end position="492"/>
    </location>
</feature>
<evidence type="ECO:0008006" key="13">
    <source>
        <dbReference type="Google" id="ProtNLM"/>
    </source>
</evidence>
<dbReference type="Proteomes" id="UP000321412">
    <property type="component" value="Unassembled WGS sequence"/>
</dbReference>
<dbReference type="InterPro" id="IPR000742">
    <property type="entry name" value="EGF"/>
</dbReference>
<gene>
    <name evidence="11" type="ORF">FRC98_10225</name>
</gene>
<dbReference type="GO" id="GO:0071944">
    <property type="term" value="C:cell periphery"/>
    <property type="evidence" value="ECO:0007669"/>
    <property type="project" value="UniProtKB-ARBA"/>
</dbReference>
<feature type="domain" description="NIDO" evidence="10">
    <location>
        <begin position="109"/>
        <end position="244"/>
    </location>
</feature>
<dbReference type="Pfam" id="PF12947">
    <property type="entry name" value="EGF_3"/>
    <property type="match status" value="1"/>
</dbReference>
<evidence type="ECO:0000313" key="12">
    <source>
        <dbReference type="Proteomes" id="UP000321412"/>
    </source>
</evidence>
<dbReference type="PROSITE" id="PS00010">
    <property type="entry name" value="ASX_HYDROXYL"/>
    <property type="match status" value="12"/>
</dbReference>
<evidence type="ECO:0000256" key="2">
    <source>
        <dbReference type="ARBA" id="ARBA00022525"/>
    </source>
</evidence>
<dbReference type="EMBL" id="VOSM01000004">
    <property type="protein sequence ID" value="TXD37104.1"/>
    <property type="molecule type" value="Genomic_DNA"/>
</dbReference>
<feature type="signal peptide" evidence="8">
    <location>
        <begin position="1"/>
        <end position="21"/>
    </location>
</feature>
<dbReference type="InterPro" id="IPR044016">
    <property type="entry name" value="Big_13"/>
</dbReference>
<dbReference type="PANTHER" id="PTHR24040">
    <property type="entry name" value="LAMININ G-LIKE DOMAIN-CONTAINING PROTEIN"/>
    <property type="match status" value="1"/>
</dbReference>
<evidence type="ECO:0000256" key="4">
    <source>
        <dbReference type="ARBA" id="ARBA00022729"/>
    </source>
</evidence>
<evidence type="ECO:0000256" key="1">
    <source>
        <dbReference type="ARBA" id="ARBA00004613"/>
    </source>
</evidence>
<dbReference type="InterPro" id="IPR018097">
    <property type="entry name" value="EGF_Ca-bd_CS"/>
</dbReference>
<dbReference type="InterPro" id="IPR000152">
    <property type="entry name" value="EGF-type_Asp/Asn_hydroxyl_site"/>
</dbReference>
<organism evidence="11 12">
    <name type="scientific">Lujinxingia vulgaris</name>
    <dbReference type="NCBI Taxonomy" id="2600176"/>
    <lineage>
        <taxon>Bacteria</taxon>
        <taxon>Deltaproteobacteria</taxon>
        <taxon>Bradymonadales</taxon>
        <taxon>Lujinxingiaceae</taxon>
        <taxon>Lujinxingia</taxon>
    </lineage>
</organism>
<dbReference type="SUPFAM" id="SSF57196">
    <property type="entry name" value="EGF/Laminin"/>
    <property type="match status" value="3"/>
</dbReference>
<dbReference type="GO" id="GO:0005576">
    <property type="term" value="C:extracellular region"/>
    <property type="evidence" value="ECO:0007669"/>
    <property type="project" value="UniProtKB-SubCell"/>
</dbReference>
<evidence type="ECO:0000256" key="3">
    <source>
        <dbReference type="ARBA" id="ARBA00022536"/>
    </source>
</evidence>
<dbReference type="Gene3D" id="2.60.40.10">
    <property type="entry name" value="Immunoglobulins"/>
    <property type="match status" value="5"/>
</dbReference>
<dbReference type="Pfam" id="PF17936">
    <property type="entry name" value="Big_6"/>
    <property type="match status" value="2"/>
</dbReference>
<dbReference type="InterPro" id="IPR009030">
    <property type="entry name" value="Growth_fac_rcpt_cys_sf"/>
</dbReference>
<comment type="caution">
    <text evidence="11">The sequence shown here is derived from an EMBL/GenBank/DDBJ whole genome shotgun (WGS) entry which is preliminary data.</text>
</comment>
<dbReference type="Pfam" id="PF06119">
    <property type="entry name" value="NIDO"/>
    <property type="match status" value="1"/>
</dbReference>
<dbReference type="InterPro" id="IPR051145">
    <property type="entry name" value="GAS-SHBG-PROS"/>
</dbReference>
<dbReference type="SMART" id="SM00539">
    <property type="entry name" value="NIDO"/>
    <property type="match status" value="1"/>
</dbReference>
<dbReference type="PROSITE" id="PS01186">
    <property type="entry name" value="EGF_2"/>
    <property type="match status" value="11"/>
</dbReference>
<proteinExistence type="predicted"/>
<feature type="domain" description="EGF-like" evidence="9">
    <location>
        <begin position="694"/>
        <end position="733"/>
    </location>
</feature>
<dbReference type="SMART" id="SM00179">
    <property type="entry name" value="EGF_CA"/>
    <property type="match status" value="12"/>
</dbReference>
<dbReference type="InterPro" id="IPR041498">
    <property type="entry name" value="Big_6"/>
</dbReference>
<comment type="subcellular location">
    <subcellularLocation>
        <location evidence="1">Secreted</location>
    </subcellularLocation>
</comment>
<feature type="domain" description="EGF-like" evidence="9">
    <location>
        <begin position="373"/>
        <end position="412"/>
    </location>
</feature>
<keyword evidence="7" id="KW-0325">Glycoprotein</keyword>
<dbReference type="InterPro" id="IPR024731">
    <property type="entry name" value="NELL2-like_EGF"/>
</dbReference>
<keyword evidence="2" id="KW-0964">Secreted</keyword>
<keyword evidence="12" id="KW-1185">Reference proteome</keyword>
<dbReference type="NCBIfam" id="NF033510">
    <property type="entry name" value="Ca_tandemer"/>
    <property type="match status" value="5"/>
</dbReference>
<keyword evidence="4 8" id="KW-0732">Signal</keyword>
<dbReference type="InterPro" id="IPR001881">
    <property type="entry name" value="EGF-like_Ca-bd_dom"/>
</dbReference>
<dbReference type="Gene3D" id="2.10.25.10">
    <property type="entry name" value="Laminin"/>
    <property type="match status" value="12"/>
</dbReference>
<dbReference type="SUPFAM" id="SSF57184">
    <property type="entry name" value="Growth factor receptor domain"/>
    <property type="match status" value="3"/>
</dbReference>
<evidence type="ECO:0000256" key="8">
    <source>
        <dbReference type="SAM" id="SignalP"/>
    </source>
</evidence>
<protein>
    <recommendedName>
        <fullName evidence="13">Nidogen</fullName>
    </recommendedName>
</protein>
<evidence type="ECO:0000256" key="7">
    <source>
        <dbReference type="ARBA" id="ARBA00023180"/>
    </source>
</evidence>